<dbReference type="RefSeq" id="WP_146357548.1">
    <property type="nucleotide sequence ID" value="NZ_VOIR01000016.1"/>
</dbReference>
<dbReference type="InterPro" id="IPR021403">
    <property type="entry name" value="DUF3043"/>
</dbReference>
<evidence type="ECO:0000313" key="3">
    <source>
        <dbReference type="EMBL" id="KAA6431293.1"/>
    </source>
</evidence>
<dbReference type="AlphaFoldDB" id="A0A5M8Q7V3"/>
<dbReference type="EMBL" id="VOIR01000016">
    <property type="protein sequence ID" value="KAA6431293.1"/>
    <property type="molecule type" value="Genomic_DNA"/>
</dbReference>
<protein>
    <submittedName>
        <fullName evidence="3">DUF3043 domain-containing protein</fullName>
    </submittedName>
</protein>
<keyword evidence="2" id="KW-0812">Transmembrane</keyword>
<organism evidence="3 4">
    <name type="scientific">Agrococcus sediminis</name>
    <dbReference type="NCBI Taxonomy" id="2599924"/>
    <lineage>
        <taxon>Bacteria</taxon>
        <taxon>Bacillati</taxon>
        <taxon>Actinomycetota</taxon>
        <taxon>Actinomycetes</taxon>
        <taxon>Micrococcales</taxon>
        <taxon>Microbacteriaceae</taxon>
        <taxon>Agrococcus</taxon>
    </lineage>
</organism>
<sequence>MRTILGVGGRAAAVGWVDPAPSEKDLHVPLFSRSDASKQPQPGTEVRRTPKQSEQVARNRRPLVPEDRKEARRQVQEKMRSEREKARRGFESGDEKYLPARDKGPVRRYVRDWVDARLSIGTAAMPMMIVVLVMTFVNDPQWRLIANLVLWGFVAVVVLDSVVMAWQLRRALRAKFGEKDAKGHGWYATMRAVQLPFMRMPKPKTKLFQQPE</sequence>
<dbReference type="OrthoDB" id="5194448at2"/>
<keyword evidence="2" id="KW-0472">Membrane</keyword>
<name>A0A5M8Q7V3_9MICO</name>
<feature type="transmembrane region" description="Helical" evidence="2">
    <location>
        <begin position="144"/>
        <end position="166"/>
    </location>
</feature>
<gene>
    <name evidence="3" type="ORF">FQ330_11045</name>
</gene>
<evidence type="ECO:0000256" key="2">
    <source>
        <dbReference type="SAM" id="Phobius"/>
    </source>
</evidence>
<reference evidence="3 4" key="1">
    <citation type="submission" date="2019-08" db="EMBL/GenBank/DDBJ databases">
        <title>Agrococcus lahaulensis sp. nov., isolated from a cold desert of the Indian Himalayas.</title>
        <authorList>
            <person name="Qu J.H."/>
        </authorList>
    </citation>
    <scope>NUCLEOTIDE SEQUENCE [LARGE SCALE GENOMIC DNA]</scope>
    <source>
        <strain evidence="3 4">NS18</strain>
    </source>
</reference>
<feature type="region of interest" description="Disordered" evidence="1">
    <location>
        <begin position="18"/>
        <end position="97"/>
    </location>
</feature>
<feature type="compositionally biased region" description="Basic and acidic residues" evidence="1">
    <location>
        <begin position="63"/>
        <end position="97"/>
    </location>
</feature>
<feature type="transmembrane region" description="Helical" evidence="2">
    <location>
        <begin position="118"/>
        <end position="138"/>
    </location>
</feature>
<dbReference type="Pfam" id="PF11241">
    <property type="entry name" value="DUF3043"/>
    <property type="match status" value="1"/>
</dbReference>
<comment type="caution">
    <text evidence="3">The sequence shown here is derived from an EMBL/GenBank/DDBJ whole genome shotgun (WGS) entry which is preliminary data.</text>
</comment>
<accession>A0A5M8Q7V3</accession>
<dbReference type="Proteomes" id="UP000323221">
    <property type="component" value="Unassembled WGS sequence"/>
</dbReference>
<evidence type="ECO:0000256" key="1">
    <source>
        <dbReference type="SAM" id="MobiDB-lite"/>
    </source>
</evidence>
<keyword evidence="2" id="KW-1133">Transmembrane helix</keyword>
<evidence type="ECO:0000313" key="4">
    <source>
        <dbReference type="Proteomes" id="UP000323221"/>
    </source>
</evidence>
<proteinExistence type="predicted"/>
<keyword evidence="4" id="KW-1185">Reference proteome</keyword>